<evidence type="ECO:0000256" key="5">
    <source>
        <dbReference type="ARBA" id="ARBA00022842"/>
    </source>
</evidence>
<keyword evidence="3" id="KW-0479">Metal-binding</keyword>
<keyword evidence="6" id="KW-0464">Manganese</keyword>
<evidence type="ECO:0000256" key="4">
    <source>
        <dbReference type="ARBA" id="ARBA00022801"/>
    </source>
</evidence>
<dbReference type="InterPro" id="IPR015797">
    <property type="entry name" value="NUDIX_hydrolase-like_dom_sf"/>
</dbReference>
<evidence type="ECO:0000256" key="7">
    <source>
        <dbReference type="SAM" id="MobiDB-lite"/>
    </source>
</evidence>
<evidence type="ECO:0000259" key="8">
    <source>
        <dbReference type="PROSITE" id="PS51462"/>
    </source>
</evidence>
<dbReference type="PANTHER" id="PTHR12318">
    <property type="entry name" value="TESTOSTERONE-REGULATED PROTEIN RP2"/>
    <property type="match status" value="1"/>
</dbReference>
<organism evidence="9 10">
    <name type="scientific">Phialemonium thermophilum</name>
    <dbReference type="NCBI Taxonomy" id="223376"/>
    <lineage>
        <taxon>Eukaryota</taxon>
        <taxon>Fungi</taxon>
        <taxon>Dikarya</taxon>
        <taxon>Ascomycota</taxon>
        <taxon>Pezizomycotina</taxon>
        <taxon>Sordariomycetes</taxon>
        <taxon>Sordariomycetidae</taxon>
        <taxon>Cephalothecales</taxon>
        <taxon>Cephalothecaceae</taxon>
        <taxon>Phialemonium</taxon>
    </lineage>
</organism>
<feature type="domain" description="Nudix hydrolase" evidence="8">
    <location>
        <begin position="112"/>
        <end position="334"/>
    </location>
</feature>
<dbReference type="InterPro" id="IPR000086">
    <property type="entry name" value="NUDIX_hydrolase_dom"/>
</dbReference>
<evidence type="ECO:0000256" key="2">
    <source>
        <dbReference type="ARBA" id="ARBA00001946"/>
    </source>
</evidence>
<keyword evidence="5" id="KW-0460">Magnesium</keyword>
<dbReference type="PANTHER" id="PTHR12318:SF0">
    <property type="entry name" value="ACYL-COENZYME A DIPHOSPHATASE NUDT19"/>
    <property type="match status" value="1"/>
</dbReference>
<dbReference type="CDD" id="cd18870">
    <property type="entry name" value="NUDIX_AcylCoAdiphos_Nudt19"/>
    <property type="match status" value="1"/>
</dbReference>
<keyword evidence="10" id="KW-1185">Reference proteome</keyword>
<evidence type="ECO:0000256" key="3">
    <source>
        <dbReference type="ARBA" id="ARBA00022723"/>
    </source>
</evidence>
<reference evidence="9 10" key="1">
    <citation type="journal article" date="2024" name="Commun. Biol.">
        <title>Comparative genomic analysis of thermophilic fungi reveals convergent evolutionary adaptations and gene losses.</title>
        <authorList>
            <person name="Steindorff A.S."/>
            <person name="Aguilar-Pontes M.V."/>
            <person name="Robinson A.J."/>
            <person name="Andreopoulos B."/>
            <person name="LaButti K."/>
            <person name="Kuo A."/>
            <person name="Mondo S."/>
            <person name="Riley R."/>
            <person name="Otillar R."/>
            <person name="Haridas S."/>
            <person name="Lipzen A."/>
            <person name="Grimwood J."/>
            <person name="Schmutz J."/>
            <person name="Clum A."/>
            <person name="Reid I.D."/>
            <person name="Moisan M.C."/>
            <person name="Butler G."/>
            <person name="Nguyen T.T.M."/>
            <person name="Dewar K."/>
            <person name="Conant G."/>
            <person name="Drula E."/>
            <person name="Henrissat B."/>
            <person name="Hansel C."/>
            <person name="Singer S."/>
            <person name="Hutchinson M.I."/>
            <person name="de Vries R.P."/>
            <person name="Natvig D.O."/>
            <person name="Powell A.J."/>
            <person name="Tsang A."/>
            <person name="Grigoriev I.V."/>
        </authorList>
    </citation>
    <scope>NUCLEOTIDE SEQUENCE [LARGE SCALE GENOMIC DNA]</scope>
    <source>
        <strain evidence="9 10">ATCC 24622</strain>
    </source>
</reference>
<feature type="compositionally biased region" description="Polar residues" evidence="7">
    <location>
        <begin position="79"/>
        <end position="99"/>
    </location>
</feature>
<name>A0ABR3X0M5_9PEZI</name>
<feature type="region of interest" description="Disordered" evidence="7">
    <location>
        <begin position="348"/>
        <end position="368"/>
    </location>
</feature>
<comment type="cofactor">
    <cofactor evidence="2">
        <name>Mg(2+)</name>
        <dbReference type="ChEBI" id="CHEBI:18420"/>
    </cofactor>
</comment>
<dbReference type="EMBL" id="JAZHXJ010000193">
    <property type="protein sequence ID" value="KAL1869462.1"/>
    <property type="molecule type" value="Genomic_DNA"/>
</dbReference>
<comment type="cofactor">
    <cofactor evidence="1">
        <name>Mn(2+)</name>
        <dbReference type="ChEBI" id="CHEBI:29035"/>
    </cofactor>
</comment>
<dbReference type="Gene3D" id="3.90.79.10">
    <property type="entry name" value="Nucleoside Triphosphate Pyrophosphohydrolase"/>
    <property type="match status" value="1"/>
</dbReference>
<dbReference type="PROSITE" id="PS51462">
    <property type="entry name" value="NUDIX"/>
    <property type="match status" value="1"/>
</dbReference>
<dbReference type="SUPFAM" id="SSF55811">
    <property type="entry name" value="Nudix"/>
    <property type="match status" value="1"/>
</dbReference>
<keyword evidence="4" id="KW-0378">Hydrolase</keyword>
<proteinExistence type="predicted"/>
<evidence type="ECO:0000256" key="6">
    <source>
        <dbReference type="ARBA" id="ARBA00023211"/>
    </source>
</evidence>
<gene>
    <name evidence="9" type="ORF">VTK73DRAFT_3077</name>
</gene>
<dbReference type="InterPro" id="IPR039121">
    <property type="entry name" value="NUDT19"/>
</dbReference>
<evidence type="ECO:0000313" key="9">
    <source>
        <dbReference type="EMBL" id="KAL1869462.1"/>
    </source>
</evidence>
<sequence>MIALNSVTSRVRPHCPLSTDNYKLLVGLLPGCPNAAARRVGDVAFYSESRRVFVGNQGAVAAQSRVNSTEKTASCAVATSPSFAMSTRQPPSSAATTAEPSRRPKERAPPSLPRPSSSIILLSPTNEVLLLHRVHTSTSFASAHVFPGGNLSTFHDGPVPELDSPEFHRDGPAYRLAAIRETFEESGILLARKKQQASTGSSTDPSALLEVSAAARDAGRKAVHGNEVRFGDWLASVGGVPDVDGLIPFTRWITPTNMPKRFTTQMYLYMLPLSPPSQSTSADVVIGAPRHEAVIPPPTSDGGLEHTAATFDDVSVWMRRAQAGEIILFPPQLYLLTLLSEAFRLSSPAAGAPTSGKQGDRRQQQYARFQSQRDALLAGLEGRSQVWSRGTGAGPRHATAAIPWSDKVMSPTALFVRRRDKRVVLGLDKPGPELKGSGRGGDWERVVLVRFTKEGPREVEVRWRDEVLEEERKAEAEEEQQGSKGKL</sequence>
<feature type="region of interest" description="Disordered" evidence="7">
    <location>
        <begin position="79"/>
        <end position="118"/>
    </location>
</feature>
<accession>A0ABR3X0M5</accession>
<evidence type="ECO:0000256" key="1">
    <source>
        <dbReference type="ARBA" id="ARBA00001936"/>
    </source>
</evidence>
<evidence type="ECO:0000313" key="10">
    <source>
        <dbReference type="Proteomes" id="UP001586593"/>
    </source>
</evidence>
<protein>
    <recommendedName>
        <fullName evidence="8">Nudix hydrolase domain-containing protein</fullName>
    </recommendedName>
</protein>
<dbReference type="Proteomes" id="UP001586593">
    <property type="component" value="Unassembled WGS sequence"/>
</dbReference>
<comment type="caution">
    <text evidence="9">The sequence shown here is derived from an EMBL/GenBank/DDBJ whole genome shotgun (WGS) entry which is preliminary data.</text>
</comment>